<dbReference type="NCBIfam" id="NF002086">
    <property type="entry name" value="PRK00915.1-3"/>
    <property type="match status" value="1"/>
</dbReference>
<dbReference type="FunFam" id="3.20.20.70:FF:000010">
    <property type="entry name" value="2-isopropylmalate synthase"/>
    <property type="match status" value="1"/>
</dbReference>
<dbReference type="InterPro" id="IPR054691">
    <property type="entry name" value="LeuA/HCS_post-cat"/>
</dbReference>
<dbReference type="NCBIfam" id="NF002084">
    <property type="entry name" value="PRK00915.1-1"/>
    <property type="match status" value="1"/>
</dbReference>
<dbReference type="InterPro" id="IPR013709">
    <property type="entry name" value="2-isopropylmalate_synth_dimer"/>
</dbReference>
<protein>
    <recommendedName>
        <fullName evidence="6 15">2-isopropylmalate synthase</fullName>
        <ecNumber evidence="5 15">2.3.3.13</ecNumber>
    </recommendedName>
    <alternativeName>
        <fullName evidence="13 15">Alpha-IPM synthase</fullName>
    </alternativeName>
    <alternativeName>
        <fullName evidence="15">Alpha-isopropylmalate synthase</fullName>
    </alternativeName>
</protein>
<comment type="similarity">
    <text evidence="4 15">Belongs to the alpha-IPM synthase/homocitrate synthase family. LeuA type 1 subfamily.</text>
</comment>
<evidence type="ECO:0000256" key="5">
    <source>
        <dbReference type="ARBA" id="ARBA00012973"/>
    </source>
</evidence>
<dbReference type="NCBIfam" id="TIGR00973">
    <property type="entry name" value="leuA_bact"/>
    <property type="match status" value="1"/>
</dbReference>
<evidence type="ECO:0000256" key="11">
    <source>
        <dbReference type="ARBA" id="ARBA00023211"/>
    </source>
</evidence>
<dbReference type="SUPFAM" id="SSF51569">
    <property type="entry name" value="Aldolase"/>
    <property type="match status" value="1"/>
</dbReference>
<keyword evidence="10 15" id="KW-0479">Metal-binding</keyword>
<evidence type="ECO:0000256" key="12">
    <source>
        <dbReference type="ARBA" id="ARBA00023304"/>
    </source>
</evidence>
<evidence type="ECO:0000256" key="14">
    <source>
        <dbReference type="ARBA" id="ARBA00037629"/>
    </source>
</evidence>
<dbReference type="PROSITE" id="PS00816">
    <property type="entry name" value="AIPM_HOMOCIT_SYNTH_2"/>
    <property type="match status" value="1"/>
</dbReference>
<dbReference type="SUPFAM" id="SSF110921">
    <property type="entry name" value="2-isopropylmalate synthase LeuA, allosteric (dimerisation) domain"/>
    <property type="match status" value="1"/>
</dbReference>
<dbReference type="InterPro" id="IPR036230">
    <property type="entry name" value="LeuA_allosteric_dom_sf"/>
</dbReference>
<keyword evidence="15" id="KW-0963">Cytoplasm</keyword>
<sequence>MNSKVIILDTTLRDGEQALQASLNVEEKLQIALALEKTGVDVIEVGFPISSPGDFKSIQTISKKIKNSRICSLARCIEKDIDIAATAMSHSKNFRIHIFLATSELHIKSKLKKKFDEVINMAVHSVKHSLRYTDDVEFSCEDATRTNIDNLCFFVEKLISAGVKTINIPDTVGYSLPNELTYIIKNLFNRVPNIHKAIISVHCHDDLGMAVGNSISAIQAGARQVEGTINGIGERAGNTALEEIIMAIKVRKNILGVSTNIKHKEIYRTSQIISKICNMPIPYNKAIVGKNAFSHSSGIHQDGVIKNRKNYEIMTPKSVGIKQERFNLTSRSGRSAINYYMTKMGYKTTDYNIDKLYFDFLKLADHKGQIFDYDLESLAFAGKKQKILFFHLNFFSIQMVAKNLSTASVELSCGKKIYIESATTKNGPICAIYQALKKITNFPVILKKFQLFSKERGAKKLDQVNILVEYKKRKFYGVGIDTDVISSSVQAMINVLNDIWKTEQVKQSKNF</sequence>
<dbReference type="FunFam" id="1.10.238.260:FF:000001">
    <property type="entry name" value="2-isopropylmalate synthase"/>
    <property type="match status" value="1"/>
</dbReference>
<evidence type="ECO:0000313" key="18">
    <source>
        <dbReference type="Proteomes" id="UP000516346"/>
    </source>
</evidence>
<evidence type="ECO:0000256" key="15">
    <source>
        <dbReference type="HAMAP-Rule" id="MF_01025"/>
    </source>
</evidence>
<dbReference type="GO" id="GO:0003852">
    <property type="term" value="F:2-isopropylmalate synthase activity"/>
    <property type="evidence" value="ECO:0007669"/>
    <property type="project" value="UniProtKB-UniRule"/>
</dbReference>
<dbReference type="Pfam" id="PF22617">
    <property type="entry name" value="HCS_D2"/>
    <property type="match status" value="1"/>
</dbReference>
<feature type="domain" description="Pyruvate carboxyltransferase" evidence="16">
    <location>
        <begin position="5"/>
        <end position="267"/>
    </location>
</feature>
<comment type="function">
    <text evidence="14 15">Catalyzes the condensation of the acetyl group of acetyl-CoA with 3-methyl-2-oxobutanoate (2-ketoisovalerate) to form 3-carboxy-3-hydroxy-4-methylpentanoate (2-isopropylmalate).</text>
</comment>
<dbReference type="PANTHER" id="PTHR10277:SF9">
    <property type="entry name" value="2-ISOPROPYLMALATE SYNTHASE 1, CHLOROPLASTIC-RELATED"/>
    <property type="match status" value="1"/>
</dbReference>
<dbReference type="InterPro" id="IPR013785">
    <property type="entry name" value="Aldolase_TIM"/>
</dbReference>
<dbReference type="PROSITE" id="PS00815">
    <property type="entry name" value="AIPM_HOMOCIT_SYNTH_1"/>
    <property type="match status" value="1"/>
</dbReference>
<evidence type="ECO:0000259" key="16">
    <source>
        <dbReference type="PROSITE" id="PS50991"/>
    </source>
</evidence>
<evidence type="ECO:0000256" key="9">
    <source>
        <dbReference type="ARBA" id="ARBA00022679"/>
    </source>
</evidence>
<evidence type="ECO:0000256" key="4">
    <source>
        <dbReference type="ARBA" id="ARBA00009396"/>
    </source>
</evidence>
<evidence type="ECO:0000256" key="13">
    <source>
        <dbReference type="ARBA" id="ARBA00029993"/>
    </source>
</evidence>
<dbReference type="HAMAP" id="MF_01025">
    <property type="entry name" value="LeuA_type1"/>
    <property type="match status" value="1"/>
</dbReference>
<comment type="pathway">
    <text evidence="3 15">Amino-acid biosynthesis; L-leucine biosynthesis; L-leucine from 3-methyl-2-oxobutanoate: step 1/4.</text>
</comment>
<evidence type="ECO:0000256" key="1">
    <source>
        <dbReference type="ARBA" id="ARBA00000064"/>
    </source>
</evidence>
<evidence type="ECO:0000256" key="2">
    <source>
        <dbReference type="ARBA" id="ARBA00004496"/>
    </source>
</evidence>
<accession>A0A7H1B064</accession>
<dbReference type="InterPro" id="IPR050073">
    <property type="entry name" value="2-IPM_HCS-like"/>
</dbReference>
<evidence type="ECO:0000256" key="10">
    <source>
        <dbReference type="ARBA" id="ARBA00022723"/>
    </source>
</evidence>
<dbReference type="AlphaFoldDB" id="A0A7H1B064"/>
<feature type="binding site" evidence="15">
    <location>
        <position position="202"/>
    </location>
    <ligand>
        <name>Mn(2+)</name>
        <dbReference type="ChEBI" id="CHEBI:29035"/>
    </ligand>
</feature>
<gene>
    <name evidence="15 17" type="primary">leuA</name>
    <name evidence="17" type="ORF">ICW73_02775</name>
</gene>
<keyword evidence="17" id="KW-0614">Plasmid</keyword>
<keyword evidence="8 15" id="KW-0028">Amino-acid biosynthesis</keyword>
<dbReference type="GO" id="GO:0009098">
    <property type="term" value="P:L-leucine biosynthetic process"/>
    <property type="evidence" value="ECO:0007669"/>
    <property type="project" value="UniProtKB-UniRule"/>
</dbReference>
<dbReference type="Gene3D" id="3.30.160.270">
    <property type="match status" value="1"/>
</dbReference>
<dbReference type="UniPathway" id="UPA00048">
    <property type="reaction ID" value="UER00070"/>
</dbReference>
<dbReference type="Gene3D" id="3.20.20.70">
    <property type="entry name" value="Aldolase class I"/>
    <property type="match status" value="1"/>
</dbReference>
<name>A0A7H1B064_9GAMM</name>
<geneLocation type="plasmid" evidence="17 18">
    <name>pLeu</name>
</geneLocation>
<organism evidence="17 18">
    <name type="scientific">Buchnera aphidicola</name>
    <name type="common">Pentalonia nigronervosa</name>
    <dbReference type="NCBI Taxonomy" id="1309793"/>
    <lineage>
        <taxon>Bacteria</taxon>
        <taxon>Pseudomonadati</taxon>
        <taxon>Pseudomonadota</taxon>
        <taxon>Gammaproteobacteria</taxon>
        <taxon>Enterobacterales</taxon>
        <taxon>Erwiniaceae</taxon>
        <taxon>Buchnera</taxon>
    </lineage>
</organism>
<feature type="binding site" evidence="15">
    <location>
        <position position="238"/>
    </location>
    <ligand>
        <name>Mn(2+)</name>
        <dbReference type="ChEBI" id="CHEBI:29035"/>
    </ligand>
</feature>
<dbReference type="InterPro" id="IPR000891">
    <property type="entry name" value="PYR_CT"/>
</dbReference>
<dbReference type="PROSITE" id="PS50991">
    <property type="entry name" value="PYR_CT"/>
    <property type="match status" value="1"/>
</dbReference>
<evidence type="ECO:0000256" key="7">
    <source>
        <dbReference type="ARBA" id="ARBA00022430"/>
    </source>
</evidence>
<keyword evidence="11 15" id="KW-0464">Manganese</keyword>
<comment type="subcellular location">
    <subcellularLocation>
        <location evidence="2">Cytoplasm</location>
    </subcellularLocation>
</comment>
<keyword evidence="12 15" id="KW-0100">Branched-chain amino acid biosynthesis</keyword>
<evidence type="ECO:0000313" key="17">
    <source>
        <dbReference type="EMBL" id="QNS02119.1"/>
    </source>
</evidence>
<evidence type="ECO:0000256" key="3">
    <source>
        <dbReference type="ARBA" id="ARBA00004689"/>
    </source>
</evidence>
<dbReference type="EMBL" id="CP061276">
    <property type="protein sequence ID" value="QNS02119.1"/>
    <property type="molecule type" value="Genomic_DNA"/>
</dbReference>
<keyword evidence="17" id="KW-0012">Acyltransferase</keyword>
<dbReference type="PANTHER" id="PTHR10277">
    <property type="entry name" value="HOMOCITRATE SYNTHASE-RELATED"/>
    <property type="match status" value="1"/>
</dbReference>
<reference evidence="17 18" key="1">
    <citation type="submission" date="2020-09" db="EMBL/GenBank/DDBJ databases">
        <title>Genome sequence of the banana aphid, Pentalonia nigronervosa Coquerel (Hemiptera: Aphididae) and its symbionts.</title>
        <authorList>
            <person name="Mathers T.C."/>
            <person name="Mugford S.T."/>
            <person name="Hogenhout S.A."/>
            <person name="Tripathi L."/>
        </authorList>
    </citation>
    <scope>NUCLEOTIDE SEQUENCE [LARGE SCALE GENOMIC DNA]</scope>
    <source>
        <strain evidence="17">Ba4</strain>
        <plasmid evidence="17 18">pLeu</plasmid>
    </source>
</reference>
<evidence type="ECO:0000256" key="8">
    <source>
        <dbReference type="ARBA" id="ARBA00022605"/>
    </source>
</evidence>
<dbReference type="GO" id="GO:0005829">
    <property type="term" value="C:cytosol"/>
    <property type="evidence" value="ECO:0007669"/>
    <property type="project" value="TreeGrafter"/>
</dbReference>
<feature type="region of interest" description="Regulatory domain" evidence="15">
    <location>
        <begin position="391"/>
        <end position="511"/>
    </location>
</feature>
<comment type="cofactor">
    <cofactor evidence="15">
        <name>Mn(2+)</name>
        <dbReference type="ChEBI" id="CHEBI:29035"/>
    </cofactor>
</comment>
<comment type="subunit">
    <text evidence="15">Homodimer.</text>
</comment>
<feature type="binding site" evidence="15">
    <location>
        <position position="14"/>
    </location>
    <ligand>
        <name>Mn(2+)</name>
        <dbReference type="ChEBI" id="CHEBI:29035"/>
    </ligand>
</feature>
<dbReference type="Pfam" id="PF08502">
    <property type="entry name" value="LeuA_dimer"/>
    <property type="match status" value="1"/>
</dbReference>
<dbReference type="Gene3D" id="1.10.238.260">
    <property type="match status" value="1"/>
</dbReference>
<dbReference type="InterPro" id="IPR002034">
    <property type="entry name" value="AIPM/Hcit_synth_CS"/>
</dbReference>
<dbReference type="SMART" id="SM00917">
    <property type="entry name" value="LeuA_dimer"/>
    <property type="match status" value="1"/>
</dbReference>
<dbReference type="GO" id="GO:0003985">
    <property type="term" value="F:acetyl-CoA C-acetyltransferase activity"/>
    <property type="evidence" value="ECO:0007669"/>
    <property type="project" value="UniProtKB-UniRule"/>
</dbReference>
<dbReference type="CDD" id="cd07940">
    <property type="entry name" value="DRE_TIM_IPMS"/>
    <property type="match status" value="1"/>
</dbReference>
<comment type="catalytic activity">
    <reaction evidence="1 15">
        <text>3-methyl-2-oxobutanoate + acetyl-CoA + H2O = (2S)-2-isopropylmalate + CoA + H(+)</text>
        <dbReference type="Rhea" id="RHEA:21524"/>
        <dbReference type="ChEBI" id="CHEBI:1178"/>
        <dbReference type="ChEBI" id="CHEBI:11851"/>
        <dbReference type="ChEBI" id="CHEBI:15377"/>
        <dbReference type="ChEBI" id="CHEBI:15378"/>
        <dbReference type="ChEBI" id="CHEBI:57287"/>
        <dbReference type="ChEBI" id="CHEBI:57288"/>
        <dbReference type="EC" id="2.3.3.13"/>
    </reaction>
</comment>
<feature type="binding site" evidence="15">
    <location>
        <position position="204"/>
    </location>
    <ligand>
        <name>Mn(2+)</name>
        <dbReference type="ChEBI" id="CHEBI:29035"/>
    </ligand>
</feature>
<evidence type="ECO:0000256" key="6">
    <source>
        <dbReference type="ARBA" id="ARBA00018198"/>
    </source>
</evidence>
<keyword evidence="9 15" id="KW-0808">Transferase</keyword>
<dbReference type="Proteomes" id="UP000516346">
    <property type="component" value="Plasmid pLeu"/>
</dbReference>
<dbReference type="GO" id="GO:0030145">
    <property type="term" value="F:manganese ion binding"/>
    <property type="evidence" value="ECO:0007669"/>
    <property type="project" value="UniProtKB-UniRule"/>
</dbReference>
<dbReference type="InterPro" id="IPR005671">
    <property type="entry name" value="LeuA_bact_synth"/>
</dbReference>
<dbReference type="Pfam" id="PF00682">
    <property type="entry name" value="HMGL-like"/>
    <property type="match status" value="1"/>
</dbReference>
<dbReference type="EC" id="2.3.3.13" evidence="5 15"/>
<keyword evidence="7 15" id="KW-0432">Leucine biosynthesis</keyword>
<proteinExistence type="inferred from homology"/>